<evidence type="ECO:0000313" key="5">
    <source>
        <dbReference type="EMBL" id="NOU77508.1"/>
    </source>
</evidence>
<name>A0ABX1Y9L4_9BACL</name>
<dbReference type="Pfam" id="PF12625">
    <property type="entry name" value="Arabinose_bd"/>
    <property type="match status" value="1"/>
</dbReference>
<feature type="domain" description="HTH araC/xylS-type" evidence="4">
    <location>
        <begin position="234"/>
        <end position="332"/>
    </location>
</feature>
<evidence type="ECO:0000313" key="6">
    <source>
        <dbReference type="Proteomes" id="UP000596857"/>
    </source>
</evidence>
<accession>A0ABX1Y9L4</accession>
<dbReference type="PANTHER" id="PTHR47894:SF1">
    <property type="entry name" value="HTH-TYPE TRANSCRIPTIONAL REGULATOR VQSM"/>
    <property type="match status" value="1"/>
</dbReference>
<proteinExistence type="predicted"/>
<keyword evidence="2" id="KW-0238">DNA-binding</keyword>
<dbReference type="InterPro" id="IPR009057">
    <property type="entry name" value="Homeodomain-like_sf"/>
</dbReference>
<comment type="caution">
    <text evidence="5">The sequence shown here is derived from an EMBL/GenBank/DDBJ whole genome shotgun (WGS) entry which is preliminary data.</text>
</comment>
<dbReference type="InterPro" id="IPR032687">
    <property type="entry name" value="AraC-type_N"/>
</dbReference>
<dbReference type="PANTHER" id="PTHR47894">
    <property type="entry name" value="HTH-TYPE TRANSCRIPTIONAL REGULATOR GADX"/>
    <property type="match status" value="1"/>
</dbReference>
<protein>
    <submittedName>
        <fullName evidence="5">Helix-turn-helix domain-containing protein</fullName>
    </submittedName>
</protein>
<dbReference type="Gene3D" id="1.10.10.60">
    <property type="entry name" value="Homeodomain-like"/>
    <property type="match status" value="1"/>
</dbReference>
<dbReference type="SUPFAM" id="SSF46689">
    <property type="entry name" value="Homeodomain-like"/>
    <property type="match status" value="1"/>
</dbReference>
<keyword evidence="6" id="KW-1185">Reference proteome</keyword>
<evidence type="ECO:0000256" key="2">
    <source>
        <dbReference type="ARBA" id="ARBA00023125"/>
    </source>
</evidence>
<dbReference type="SMART" id="SM00342">
    <property type="entry name" value="HTH_ARAC"/>
    <property type="match status" value="1"/>
</dbReference>
<organism evidence="5 6">
    <name type="scientific">Paenibacillus phytohabitans</name>
    <dbReference type="NCBI Taxonomy" id="2654978"/>
    <lineage>
        <taxon>Bacteria</taxon>
        <taxon>Bacillati</taxon>
        <taxon>Bacillota</taxon>
        <taxon>Bacilli</taxon>
        <taxon>Bacillales</taxon>
        <taxon>Paenibacillaceae</taxon>
        <taxon>Paenibacillus</taxon>
    </lineage>
</organism>
<keyword evidence="3" id="KW-0804">Transcription</keyword>
<sequence>MSSHSLDRINITAGFWNSLRQSGVSVQDILRKAKLPLTIFTESQFVNTAEYFAIWEAYTALVDDPASAITKQMNDLEISQLPPSVLAPYHARDFRDALKRLARYKQLCVPERFHITEKDGLGTIELEWLYSEQPEPAMLAGIMLTSLLEMGRRGTRGAIQAYSVELSCPEGRIAELNSYFGCAITFGAKRSRLILRHNDLELPFVSYNAELLAILTPALDLSLAEQQQVSSVTEKVKWIMKRSLSAGRPDVQVIASELGMSDRTLQRRLNEEGTNFKQLLTVARREQALLYLSDPTIDLKEVAYLLGYEEQNSFYRAFRLWEGDTPSHWRENRIGALGYN</sequence>
<reference evidence="5 6" key="1">
    <citation type="submission" date="2019-10" db="EMBL/GenBank/DDBJ databases">
        <title>Description of Paenibacillus terricola sp. nov.</title>
        <authorList>
            <person name="Carlier A."/>
            <person name="Qi S."/>
        </authorList>
    </citation>
    <scope>NUCLEOTIDE SEQUENCE [LARGE SCALE GENOMIC DNA]</scope>
    <source>
        <strain evidence="5 6">LMG 31459</strain>
    </source>
</reference>
<dbReference type="Proteomes" id="UP000596857">
    <property type="component" value="Unassembled WGS sequence"/>
</dbReference>
<dbReference type="Pfam" id="PF12833">
    <property type="entry name" value="HTH_18"/>
    <property type="match status" value="1"/>
</dbReference>
<evidence type="ECO:0000259" key="4">
    <source>
        <dbReference type="PROSITE" id="PS01124"/>
    </source>
</evidence>
<gene>
    <name evidence="5" type="ORF">GC101_01300</name>
</gene>
<dbReference type="InterPro" id="IPR018060">
    <property type="entry name" value="HTH_AraC"/>
</dbReference>
<keyword evidence="1" id="KW-0805">Transcription regulation</keyword>
<evidence type="ECO:0000256" key="3">
    <source>
        <dbReference type="ARBA" id="ARBA00023163"/>
    </source>
</evidence>
<dbReference type="PROSITE" id="PS01124">
    <property type="entry name" value="HTH_ARAC_FAMILY_2"/>
    <property type="match status" value="1"/>
</dbReference>
<dbReference type="EMBL" id="WHOB01000012">
    <property type="protein sequence ID" value="NOU77508.1"/>
    <property type="molecule type" value="Genomic_DNA"/>
</dbReference>
<evidence type="ECO:0000256" key="1">
    <source>
        <dbReference type="ARBA" id="ARBA00023015"/>
    </source>
</evidence>
<dbReference type="RefSeq" id="WP_171715793.1">
    <property type="nucleotide sequence ID" value="NZ_WHOB01000012.1"/>
</dbReference>